<dbReference type="Pfam" id="PF00106">
    <property type="entry name" value="adh_short"/>
    <property type="match status" value="1"/>
</dbReference>
<evidence type="ECO:0000313" key="1">
    <source>
        <dbReference type="EMBL" id="KAF1811127.1"/>
    </source>
</evidence>
<sequence>MKSILIVGGTRNLGKALCTHYTREPNTTVYATARYGQPTHHPPNVHWISGVDISHDNAGYKVALGWSGEIPIDIVYIVATGSHSHFVPETLENPNLEAELNMYKTFAIGPLLLVQNLIRQNILAKGAKVIFIGNEAGSIALRNKGGDYGYHGSQAALNMTARLLSFDLKPKGIAVGVIYPGHMKLLGEHKHTIHGDEVAPAVASKAVVEFVENEFNLEKSGQLWAARGFASLPNLEGSLVEGNAADEKPIELPW</sequence>
<evidence type="ECO:0000313" key="3">
    <source>
        <dbReference type="RefSeq" id="XP_033532758.1"/>
    </source>
</evidence>
<proteinExistence type="predicted"/>
<organism evidence="1">
    <name type="scientific">Eremomyces bilateralis CBS 781.70</name>
    <dbReference type="NCBI Taxonomy" id="1392243"/>
    <lineage>
        <taxon>Eukaryota</taxon>
        <taxon>Fungi</taxon>
        <taxon>Dikarya</taxon>
        <taxon>Ascomycota</taxon>
        <taxon>Pezizomycotina</taxon>
        <taxon>Dothideomycetes</taxon>
        <taxon>Dothideomycetes incertae sedis</taxon>
        <taxon>Eremomycetales</taxon>
        <taxon>Eremomycetaceae</taxon>
        <taxon>Eremomyces</taxon>
    </lineage>
</organism>
<dbReference type="EMBL" id="ML975163">
    <property type="protein sequence ID" value="KAF1811127.1"/>
    <property type="molecule type" value="Genomic_DNA"/>
</dbReference>
<dbReference type="PANTHER" id="PTHR45458:SF2">
    <property type="entry name" value="OXIDOREDUCTASE, SHORT CHAIN DEHYDROGENASE_REDUCTASE FAMILY SUPERFAMILY (AFU_ORTHOLOGUE AFUA_3G13450)"/>
    <property type="match status" value="1"/>
</dbReference>
<reference evidence="3" key="3">
    <citation type="submission" date="2025-04" db="UniProtKB">
        <authorList>
            <consortium name="RefSeq"/>
        </authorList>
    </citation>
    <scope>IDENTIFICATION</scope>
    <source>
        <strain evidence="3">CBS 781.70</strain>
    </source>
</reference>
<dbReference type="AlphaFoldDB" id="A0A6G1FZ51"/>
<reference evidence="1 3" key="1">
    <citation type="submission" date="2020-01" db="EMBL/GenBank/DDBJ databases">
        <authorList>
            <consortium name="DOE Joint Genome Institute"/>
            <person name="Haridas S."/>
            <person name="Albert R."/>
            <person name="Binder M."/>
            <person name="Bloem J."/>
            <person name="Labutti K."/>
            <person name="Salamov A."/>
            <person name="Andreopoulos B."/>
            <person name="Baker S.E."/>
            <person name="Barry K."/>
            <person name="Bills G."/>
            <person name="Bluhm B.H."/>
            <person name="Cannon C."/>
            <person name="Castanera R."/>
            <person name="Culley D.E."/>
            <person name="Daum C."/>
            <person name="Ezra D."/>
            <person name="Gonzalez J.B."/>
            <person name="Henrissat B."/>
            <person name="Kuo A."/>
            <person name="Liang C."/>
            <person name="Lipzen A."/>
            <person name="Lutzoni F."/>
            <person name="Magnuson J."/>
            <person name="Mondo S."/>
            <person name="Nolan M."/>
            <person name="Ohm R."/>
            <person name="Pangilinan J."/>
            <person name="Park H.-J."/>
            <person name="Ramirez L."/>
            <person name="Alfaro M."/>
            <person name="Sun H."/>
            <person name="Tritt A."/>
            <person name="Yoshinaga Y."/>
            <person name="Zwiers L.-H."/>
            <person name="Turgeon B.G."/>
            <person name="Goodwin S.B."/>
            <person name="Spatafora J.W."/>
            <person name="Crous P.W."/>
            <person name="Grigoriev I.V."/>
        </authorList>
    </citation>
    <scope>NUCLEOTIDE SEQUENCE</scope>
    <source>
        <strain evidence="1 3">CBS 781.70</strain>
    </source>
</reference>
<dbReference type="InterPro" id="IPR002347">
    <property type="entry name" value="SDR_fam"/>
</dbReference>
<dbReference type="Proteomes" id="UP000504638">
    <property type="component" value="Unplaced"/>
</dbReference>
<dbReference type="InterPro" id="IPR052184">
    <property type="entry name" value="SDR_enzymes"/>
</dbReference>
<dbReference type="InterPro" id="IPR036291">
    <property type="entry name" value="NAD(P)-bd_dom_sf"/>
</dbReference>
<dbReference type="RefSeq" id="XP_033532758.1">
    <property type="nucleotide sequence ID" value="XM_033683253.1"/>
</dbReference>
<dbReference type="PRINTS" id="PR00081">
    <property type="entry name" value="GDHRDH"/>
</dbReference>
<dbReference type="Gene3D" id="3.40.50.720">
    <property type="entry name" value="NAD(P)-binding Rossmann-like Domain"/>
    <property type="match status" value="1"/>
</dbReference>
<dbReference type="GeneID" id="54423823"/>
<name>A0A6G1FZ51_9PEZI</name>
<dbReference type="OrthoDB" id="5296at2759"/>
<accession>A0A6G1FZ51</accession>
<dbReference type="PANTHER" id="PTHR45458">
    <property type="entry name" value="SHORT-CHAIN DEHYDROGENASE/REDUCTASE SDR"/>
    <property type="match status" value="1"/>
</dbReference>
<dbReference type="SUPFAM" id="SSF51735">
    <property type="entry name" value="NAD(P)-binding Rossmann-fold domains"/>
    <property type="match status" value="1"/>
</dbReference>
<gene>
    <name evidence="1 3" type="ORF">P152DRAFT_79649</name>
</gene>
<evidence type="ECO:0000313" key="2">
    <source>
        <dbReference type="Proteomes" id="UP000504638"/>
    </source>
</evidence>
<dbReference type="GO" id="GO:0016616">
    <property type="term" value="F:oxidoreductase activity, acting on the CH-OH group of donors, NAD or NADP as acceptor"/>
    <property type="evidence" value="ECO:0007669"/>
    <property type="project" value="TreeGrafter"/>
</dbReference>
<reference evidence="3" key="2">
    <citation type="submission" date="2020-04" db="EMBL/GenBank/DDBJ databases">
        <authorList>
            <consortium name="NCBI Genome Project"/>
        </authorList>
    </citation>
    <scope>NUCLEOTIDE SEQUENCE</scope>
    <source>
        <strain evidence="3">CBS 781.70</strain>
    </source>
</reference>
<protein>
    <submittedName>
        <fullName evidence="1 3">NAD(P)-binding protein</fullName>
    </submittedName>
</protein>
<keyword evidence="2" id="KW-1185">Reference proteome</keyword>